<name>A0ABQ4Y6Y8_9ASTR</name>
<keyword evidence="3" id="KW-1185">Reference proteome</keyword>
<reference evidence="2" key="1">
    <citation type="journal article" date="2022" name="Int. J. Mol. Sci.">
        <title>Draft Genome of Tanacetum Coccineum: Genomic Comparison of Closely Related Tanacetum-Family Plants.</title>
        <authorList>
            <person name="Yamashiro T."/>
            <person name="Shiraishi A."/>
            <person name="Nakayama K."/>
            <person name="Satake H."/>
        </authorList>
    </citation>
    <scope>NUCLEOTIDE SEQUENCE</scope>
</reference>
<evidence type="ECO:0000313" key="3">
    <source>
        <dbReference type="Proteomes" id="UP001151760"/>
    </source>
</evidence>
<protein>
    <recommendedName>
        <fullName evidence="1">Retrovirus-related Pol polyprotein from transposon TNT 1-94-like beta-barrel domain-containing protein</fullName>
    </recommendedName>
</protein>
<gene>
    <name evidence="2" type="ORF">Tco_0706262</name>
</gene>
<dbReference type="EMBL" id="BQNB010010153">
    <property type="protein sequence ID" value="GJS73421.1"/>
    <property type="molecule type" value="Genomic_DNA"/>
</dbReference>
<sequence length="160" mass="18219">MTDEMILSNLLLKIQSIEDNMMIEKADANLIEPNANLVGESSSKSKSNHKNKGKMVVVLDRNILRMERKITPNKRTTTLRKFIIVEFVGNLGIKLRIVATRKSMKAEILEETPTKQTMCSCTKHICNSRRMFVSYQKVNESEPMFMGNGTALKIEGKRKV</sequence>
<feature type="domain" description="Retrovirus-related Pol polyprotein from transposon TNT 1-94-like beta-barrel" evidence="1">
    <location>
        <begin position="121"/>
        <end position="159"/>
    </location>
</feature>
<comment type="caution">
    <text evidence="2">The sequence shown here is derived from an EMBL/GenBank/DDBJ whole genome shotgun (WGS) entry which is preliminary data.</text>
</comment>
<evidence type="ECO:0000259" key="1">
    <source>
        <dbReference type="Pfam" id="PF22936"/>
    </source>
</evidence>
<dbReference type="InterPro" id="IPR054722">
    <property type="entry name" value="PolX-like_BBD"/>
</dbReference>
<proteinExistence type="predicted"/>
<accession>A0ABQ4Y6Y8</accession>
<dbReference type="Proteomes" id="UP001151760">
    <property type="component" value="Unassembled WGS sequence"/>
</dbReference>
<organism evidence="2 3">
    <name type="scientific">Tanacetum coccineum</name>
    <dbReference type="NCBI Taxonomy" id="301880"/>
    <lineage>
        <taxon>Eukaryota</taxon>
        <taxon>Viridiplantae</taxon>
        <taxon>Streptophyta</taxon>
        <taxon>Embryophyta</taxon>
        <taxon>Tracheophyta</taxon>
        <taxon>Spermatophyta</taxon>
        <taxon>Magnoliopsida</taxon>
        <taxon>eudicotyledons</taxon>
        <taxon>Gunneridae</taxon>
        <taxon>Pentapetalae</taxon>
        <taxon>asterids</taxon>
        <taxon>campanulids</taxon>
        <taxon>Asterales</taxon>
        <taxon>Asteraceae</taxon>
        <taxon>Asteroideae</taxon>
        <taxon>Anthemideae</taxon>
        <taxon>Anthemidinae</taxon>
        <taxon>Tanacetum</taxon>
    </lineage>
</organism>
<dbReference type="Pfam" id="PF22936">
    <property type="entry name" value="Pol_BBD"/>
    <property type="match status" value="1"/>
</dbReference>
<evidence type="ECO:0000313" key="2">
    <source>
        <dbReference type="EMBL" id="GJS73421.1"/>
    </source>
</evidence>
<reference evidence="2" key="2">
    <citation type="submission" date="2022-01" db="EMBL/GenBank/DDBJ databases">
        <authorList>
            <person name="Yamashiro T."/>
            <person name="Shiraishi A."/>
            <person name="Satake H."/>
            <person name="Nakayama K."/>
        </authorList>
    </citation>
    <scope>NUCLEOTIDE SEQUENCE</scope>
</reference>